<evidence type="ECO:0000313" key="7">
    <source>
        <dbReference type="EMBL" id="PIN99509.1"/>
    </source>
</evidence>
<feature type="domain" description="SDE2/SF3A3 SAP" evidence="6">
    <location>
        <begin position="136"/>
        <end position="200"/>
    </location>
</feature>
<dbReference type="GO" id="GO:0006397">
    <property type="term" value="P:mRNA processing"/>
    <property type="evidence" value="ECO:0007669"/>
    <property type="project" value="UniProtKB-KW"/>
</dbReference>
<feature type="region of interest" description="Disordered" evidence="5">
    <location>
        <begin position="1"/>
        <end position="139"/>
    </location>
</feature>
<evidence type="ECO:0000313" key="8">
    <source>
        <dbReference type="Proteomes" id="UP000228934"/>
    </source>
</evidence>
<dbReference type="AlphaFoldDB" id="A0A2G9P890"/>
<dbReference type="InterPro" id="IPR051421">
    <property type="entry name" value="RNA_Proc_DNA_Dmg_Regulator"/>
</dbReference>
<feature type="compositionally biased region" description="Polar residues" evidence="5">
    <location>
        <begin position="38"/>
        <end position="56"/>
    </location>
</feature>
<keyword evidence="3" id="KW-0508">mRNA splicing</keyword>
<keyword evidence="4" id="KW-0539">Nucleus</keyword>
<proteinExistence type="predicted"/>
<dbReference type="Pfam" id="PF13297">
    <property type="entry name" value="SDE2_2C"/>
    <property type="match status" value="1"/>
</dbReference>
<keyword evidence="8" id="KW-1185">Reference proteome</keyword>
<evidence type="ECO:0000256" key="1">
    <source>
        <dbReference type="ARBA" id="ARBA00004123"/>
    </source>
</evidence>
<dbReference type="OrthoDB" id="547031at2759"/>
<feature type="compositionally biased region" description="Low complexity" evidence="5">
    <location>
        <begin position="1"/>
        <end position="18"/>
    </location>
</feature>
<evidence type="ECO:0000256" key="3">
    <source>
        <dbReference type="ARBA" id="ARBA00023187"/>
    </source>
</evidence>
<name>A0A2G9P890_AQUCT</name>
<reference evidence="8" key="1">
    <citation type="journal article" date="2017" name="Nat. Commun.">
        <title>The North American bullfrog draft genome provides insight into hormonal regulation of long noncoding RNA.</title>
        <authorList>
            <person name="Hammond S.A."/>
            <person name="Warren R.L."/>
            <person name="Vandervalk B.P."/>
            <person name="Kucuk E."/>
            <person name="Khan H."/>
            <person name="Gibb E.A."/>
            <person name="Pandoh P."/>
            <person name="Kirk H."/>
            <person name="Zhao Y."/>
            <person name="Jones M."/>
            <person name="Mungall A.J."/>
            <person name="Coope R."/>
            <person name="Pleasance S."/>
            <person name="Moore R.A."/>
            <person name="Holt R.A."/>
            <person name="Round J.M."/>
            <person name="Ohora S."/>
            <person name="Walle B.V."/>
            <person name="Veldhoen N."/>
            <person name="Helbing C.C."/>
            <person name="Birol I."/>
        </authorList>
    </citation>
    <scope>NUCLEOTIDE SEQUENCE [LARGE SCALE GENOMIC DNA]</scope>
</reference>
<dbReference type="PANTHER" id="PTHR12786">
    <property type="entry name" value="SPLICING FACTOR SF3A-RELATED"/>
    <property type="match status" value="1"/>
</dbReference>
<keyword evidence="2" id="KW-0507">mRNA processing</keyword>
<gene>
    <name evidence="7" type="ORF">AB205_0137740</name>
</gene>
<organism evidence="7 8">
    <name type="scientific">Aquarana catesbeiana</name>
    <name type="common">American bullfrog</name>
    <name type="synonym">Rana catesbeiana</name>
    <dbReference type="NCBI Taxonomy" id="8400"/>
    <lineage>
        <taxon>Eukaryota</taxon>
        <taxon>Metazoa</taxon>
        <taxon>Chordata</taxon>
        <taxon>Craniata</taxon>
        <taxon>Vertebrata</taxon>
        <taxon>Euteleostomi</taxon>
        <taxon>Amphibia</taxon>
        <taxon>Batrachia</taxon>
        <taxon>Anura</taxon>
        <taxon>Neobatrachia</taxon>
        <taxon>Ranoidea</taxon>
        <taxon>Ranidae</taxon>
        <taxon>Aquarana</taxon>
    </lineage>
</organism>
<dbReference type="InterPro" id="IPR025086">
    <property type="entry name" value="SDE2/SF3A3_SAP"/>
</dbReference>
<dbReference type="Proteomes" id="UP000228934">
    <property type="component" value="Unassembled WGS sequence"/>
</dbReference>
<sequence>MEVSSSDSDSESPSTSASCQSEEQRLHSSESDSDEQAECSSSTSITTQSPEPSNHINPDEEATGHEQFVSDSGQTEVVYKAADKGKLISDPGQIELSEEAIDKGQSVSGQTEPSEAIPETEKPTFIPDPPKESPGMDSASFDLMSFSSAVQLEALGLDKLKMELIALGLKCGGTLQERAARLFSVRGLSRDHIDPALFAKPTKAKKK</sequence>
<evidence type="ECO:0000259" key="6">
    <source>
        <dbReference type="Pfam" id="PF13297"/>
    </source>
</evidence>
<accession>A0A2G9P890</accession>
<evidence type="ECO:0000256" key="4">
    <source>
        <dbReference type="ARBA" id="ARBA00023242"/>
    </source>
</evidence>
<evidence type="ECO:0000256" key="2">
    <source>
        <dbReference type="ARBA" id="ARBA00022664"/>
    </source>
</evidence>
<comment type="subcellular location">
    <subcellularLocation>
        <location evidence="1">Nucleus</location>
    </subcellularLocation>
</comment>
<evidence type="ECO:0000256" key="5">
    <source>
        <dbReference type="SAM" id="MobiDB-lite"/>
    </source>
</evidence>
<dbReference type="EMBL" id="KV922466">
    <property type="protein sequence ID" value="PIN99509.1"/>
    <property type="molecule type" value="Genomic_DNA"/>
</dbReference>
<dbReference type="GO" id="GO:0008380">
    <property type="term" value="P:RNA splicing"/>
    <property type="evidence" value="ECO:0007669"/>
    <property type="project" value="UniProtKB-KW"/>
</dbReference>
<protein>
    <recommendedName>
        <fullName evidence="6">SDE2/SF3A3 SAP domain-containing protein</fullName>
    </recommendedName>
</protein>
<dbReference type="GO" id="GO:0005634">
    <property type="term" value="C:nucleus"/>
    <property type="evidence" value="ECO:0007669"/>
    <property type="project" value="UniProtKB-SubCell"/>
</dbReference>
<dbReference type="PANTHER" id="PTHR12786:SF1">
    <property type="entry name" value="SPLICING REGULATOR SDE2"/>
    <property type="match status" value="1"/>
</dbReference>